<feature type="domain" description="PTS EIIA type-4" evidence="8">
    <location>
        <begin position="5"/>
        <end position="126"/>
    </location>
</feature>
<dbReference type="PANTHER" id="PTHR33799:SF1">
    <property type="entry name" value="PTS SYSTEM MANNOSE-SPECIFIC EIIAB COMPONENT-RELATED"/>
    <property type="match status" value="1"/>
</dbReference>
<dbReference type="InterPro" id="IPR033887">
    <property type="entry name" value="PTS_IIA_man"/>
</dbReference>
<keyword evidence="2" id="KW-0813">Transport</keyword>
<dbReference type="GO" id="GO:0016301">
    <property type="term" value="F:kinase activity"/>
    <property type="evidence" value="ECO:0007669"/>
    <property type="project" value="UniProtKB-KW"/>
</dbReference>
<sequence length="142" mass="15853">MKAVKQIVILASHGRFASGILHSLELICGNKQSVIAIDCYVHEAFDLTVTVDTLMETYKEHEMIVITDIFGGSVNNEFLRYIKQPNFYLIAGLNLPLLIELTTQLNGGGVISETIRQTLANSKNMIQFCNDSAAKEIEEEEF</sequence>
<dbReference type="EMBL" id="CACRTX010000013">
    <property type="protein sequence ID" value="VYU41467.1"/>
    <property type="molecule type" value="Genomic_DNA"/>
</dbReference>
<evidence type="ECO:0000256" key="5">
    <source>
        <dbReference type="ARBA" id="ARBA00022679"/>
    </source>
</evidence>
<evidence type="ECO:0000259" key="8">
    <source>
        <dbReference type="PROSITE" id="PS51096"/>
    </source>
</evidence>
<dbReference type="AlphaFoldDB" id="A0A6N3EUK3"/>
<evidence type="ECO:0000256" key="1">
    <source>
        <dbReference type="ARBA" id="ARBA00004496"/>
    </source>
</evidence>
<evidence type="ECO:0000256" key="6">
    <source>
        <dbReference type="ARBA" id="ARBA00022683"/>
    </source>
</evidence>
<name>A0A6N3EUK3_ENTCA</name>
<gene>
    <name evidence="9" type="primary">manX_10</name>
    <name evidence="9" type="ORF">ECLFYP2_03243</name>
</gene>
<dbReference type="GO" id="GO:0005737">
    <property type="term" value="C:cytoplasm"/>
    <property type="evidence" value="ECO:0007669"/>
    <property type="project" value="UniProtKB-SubCell"/>
</dbReference>
<evidence type="ECO:0000256" key="2">
    <source>
        <dbReference type="ARBA" id="ARBA00022448"/>
    </source>
</evidence>
<dbReference type="Gene3D" id="3.40.50.510">
    <property type="entry name" value="Phosphotransferase system, mannose-type IIA component"/>
    <property type="match status" value="1"/>
</dbReference>
<dbReference type="Pfam" id="PF03610">
    <property type="entry name" value="EIIA-man"/>
    <property type="match status" value="1"/>
</dbReference>
<keyword evidence="5" id="KW-0808">Transferase</keyword>
<protein>
    <submittedName>
        <fullName evidence="9">PTS system mannose-specific EIIAB component</fullName>
    </submittedName>
</protein>
<keyword evidence="6" id="KW-0598">Phosphotransferase system</keyword>
<dbReference type="SUPFAM" id="SSF53062">
    <property type="entry name" value="PTS system fructose IIA component-like"/>
    <property type="match status" value="1"/>
</dbReference>
<proteinExistence type="predicted"/>
<dbReference type="GO" id="GO:0016020">
    <property type="term" value="C:membrane"/>
    <property type="evidence" value="ECO:0007669"/>
    <property type="project" value="InterPro"/>
</dbReference>
<evidence type="ECO:0000256" key="7">
    <source>
        <dbReference type="ARBA" id="ARBA00022777"/>
    </source>
</evidence>
<dbReference type="PANTHER" id="PTHR33799">
    <property type="entry name" value="PTS PERMEASE-RELATED-RELATED"/>
    <property type="match status" value="1"/>
</dbReference>
<keyword evidence="4" id="KW-0762">Sugar transport</keyword>
<dbReference type="InterPro" id="IPR004701">
    <property type="entry name" value="PTS_EIIA_man-typ"/>
</dbReference>
<evidence type="ECO:0000313" key="9">
    <source>
        <dbReference type="EMBL" id="VYU41467.1"/>
    </source>
</evidence>
<dbReference type="InterPro" id="IPR051471">
    <property type="entry name" value="Bacterial_PTS_sugar_comp"/>
</dbReference>
<evidence type="ECO:0000256" key="3">
    <source>
        <dbReference type="ARBA" id="ARBA00022490"/>
    </source>
</evidence>
<accession>A0A6N3EUK3</accession>
<reference evidence="9" key="1">
    <citation type="submission" date="2019-11" db="EMBL/GenBank/DDBJ databases">
        <authorList>
            <person name="Feng L."/>
        </authorList>
    </citation>
    <scope>NUCLEOTIDE SEQUENCE</scope>
    <source>
        <strain evidence="9">ECasseliflavusLFYP2</strain>
    </source>
</reference>
<dbReference type="PROSITE" id="PS51096">
    <property type="entry name" value="PTS_EIIA_TYPE_4"/>
    <property type="match status" value="1"/>
</dbReference>
<dbReference type="GO" id="GO:0009401">
    <property type="term" value="P:phosphoenolpyruvate-dependent sugar phosphotransferase system"/>
    <property type="evidence" value="ECO:0007669"/>
    <property type="project" value="UniProtKB-KW"/>
</dbReference>
<organism evidence="9">
    <name type="scientific">Enterococcus casseliflavus</name>
    <name type="common">Enterococcus flavescens</name>
    <dbReference type="NCBI Taxonomy" id="37734"/>
    <lineage>
        <taxon>Bacteria</taxon>
        <taxon>Bacillati</taxon>
        <taxon>Bacillota</taxon>
        <taxon>Bacilli</taxon>
        <taxon>Lactobacillales</taxon>
        <taxon>Enterococcaceae</taxon>
        <taxon>Enterococcus</taxon>
    </lineage>
</organism>
<keyword evidence="7" id="KW-0418">Kinase</keyword>
<dbReference type="InterPro" id="IPR036662">
    <property type="entry name" value="PTS_EIIA_man-typ_sf"/>
</dbReference>
<keyword evidence="3" id="KW-0963">Cytoplasm</keyword>
<dbReference type="CDD" id="cd00006">
    <property type="entry name" value="PTS_IIA_man"/>
    <property type="match status" value="1"/>
</dbReference>
<comment type="subcellular location">
    <subcellularLocation>
        <location evidence="1">Cytoplasm</location>
    </subcellularLocation>
</comment>
<evidence type="ECO:0000256" key="4">
    <source>
        <dbReference type="ARBA" id="ARBA00022597"/>
    </source>
</evidence>